<dbReference type="PANTHER" id="PTHR37576:SF2">
    <property type="entry name" value="DEFECT AT LOW TEMPERATURE PROTEIN 1"/>
    <property type="match status" value="1"/>
</dbReference>
<dbReference type="STRING" id="1507870.A0A1V8SIR0"/>
<dbReference type="EMBL" id="NAJO01000042">
    <property type="protein sequence ID" value="OQN99018.1"/>
    <property type="molecule type" value="Genomic_DNA"/>
</dbReference>
<dbReference type="InParanoid" id="A0A1V8SIR0"/>
<evidence type="ECO:0000313" key="2">
    <source>
        <dbReference type="EMBL" id="OQN99018.1"/>
    </source>
</evidence>
<feature type="transmembrane region" description="Helical" evidence="1">
    <location>
        <begin position="323"/>
        <end position="346"/>
    </location>
</feature>
<dbReference type="PANTHER" id="PTHR37576">
    <property type="entry name" value="DEFECT AT LOW TEMPERATURE PROTEIN 1"/>
    <property type="match status" value="1"/>
</dbReference>
<organism evidence="2 3">
    <name type="scientific">Cryoendolithus antarcticus</name>
    <dbReference type="NCBI Taxonomy" id="1507870"/>
    <lineage>
        <taxon>Eukaryota</taxon>
        <taxon>Fungi</taxon>
        <taxon>Dikarya</taxon>
        <taxon>Ascomycota</taxon>
        <taxon>Pezizomycotina</taxon>
        <taxon>Dothideomycetes</taxon>
        <taxon>Dothideomycetidae</taxon>
        <taxon>Cladosporiales</taxon>
        <taxon>Cladosporiaceae</taxon>
        <taxon>Cryoendolithus</taxon>
    </lineage>
</organism>
<sequence>MVDLQLSLAPELPTGFGGEVHGGSIFGSDIIWETCTDWLNQKQMLLPSHPSCKGFCAGKVIGPGITKTNCTTQTRMIPKEDAYNPNATWSNITNGRFGSYGANPAFVIGISTYDRSRSDVSVLSSEAAMLYVGLLDIADFDTSGGNYTVMECYLVPALLEYDVRLDGDNHVTINTEGDSVGRVISIANNTDPGWDTVQKDGAPPVSNASYPTTLGLFTIYLGAVLFANVSAYPPDPNILDGYWAVSTLDFNAQTMKYMTKDDTYLDPTNDIIRSYNELMIRGALKAVDWSNLTQLMDLGLSANQTMLANQTLTQNIFVSDYRWFAGATVLEVIVVLAVLPMLWGWWTLDRDLDLSPFALGMALNAPLFRDADPAEGVKGMLRTHGDTKVRYGVVVAEHDATGEKDELGRRASSGTWRVGIGESWGVVHLTK</sequence>
<keyword evidence="1" id="KW-1133">Transmembrane helix</keyword>
<name>A0A1V8SIR0_9PEZI</name>
<reference evidence="3" key="1">
    <citation type="submission" date="2017-03" db="EMBL/GenBank/DDBJ databases">
        <title>Genomes of endolithic fungi from Antarctica.</title>
        <authorList>
            <person name="Coleine C."/>
            <person name="Masonjones S."/>
            <person name="Stajich J.E."/>
        </authorList>
    </citation>
    <scope>NUCLEOTIDE SEQUENCE [LARGE SCALE GENOMIC DNA]</scope>
    <source>
        <strain evidence="3">CCFEE 5527</strain>
    </source>
</reference>
<evidence type="ECO:0000313" key="3">
    <source>
        <dbReference type="Proteomes" id="UP000192596"/>
    </source>
</evidence>
<comment type="caution">
    <text evidence="2">The sequence shown here is derived from an EMBL/GenBank/DDBJ whole genome shotgun (WGS) entry which is preliminary data.</text>
</comment>
<dbReference type="AlphaFoldDB" id="A0A1V8SIR0"/>
<keyword evidence="1" id="KW-0812">Transmembrane</keyword>
<gene>
    <name evidence="2" type="ORF">B0A48_14879</name>
</gene>
<dbReference type="Proteomes" id="UP000192596">
    <property type="component" value="Unassembled WGS sequence"/>
</dbReference>
<dbReference type="OrthoDB" id="5357734at2759"/>
<accession>A0A1V8SIR0</accession>
<evidence type="ECO:0000256" key="1">
    <source>
        <dbReference type="SAM" id="Phobius"/>
    </source>
</evidence>
<proteinExistence type="predicted"/>
<protein>
    <submittedName>
        <fullName evidence="2">Uncharacterized protein</fullName>
    </submittedName>
</protein>
<keyword evidence="3" id="KW-1185">Reference proteome</keyword>
<keyword evidence="1" id="KW-0472">Membrane</keyword>